<comment type="caution">
    <text evidence="3">The sequence shown here is derived from an EMBL/GenBank/DDBJ whole genome shotgun (WGS) entry which is preliminary data.</text>
</comment>
<accession>A0AA41VD45</accession>
<keyword evidence="4" id="KW-1185">Reference proteome</keyword>
<feature type="region of interest" description="Disordered" evidence="1">
    <location>
        <begin position="309"/>
        <end position="328"/>
    </location>
</feature>
<feature type="compositionally biased region" description="Polar residues" evidence="1">
    <location>
        <begin position="218"/>
        <end position="232"/>
    </location>
</feature>
<dbReference type="InterPro" id="IPR025677">
    <property type="entry name" value="OST-HTH-assoc_dom"/>
</dbReference>
<dbReference type="InterPro" id="IPR024768">
    <property type="entry name" value="Marf1"/>
</dbReference>
<organism evidence="3 4">
    <name type="scientific">Papaver nudicaule</name>
    <name type="common">Iceland poppy</name>
    <dbReference type="NCBI Taxonomy" id="74823"/>
    <lineage>
        <taxon>Eukaryota</taxon>
        <taxon>Viridiplantae</taxon>
        <taxon>Streptophyta</taxon>
        <taxon>Embryophyta</taxon>
        <taxon>Tracheophyta</taxon>
        <taxon>Spermatophyta</taxon>
        <taxon>Magnoliopsida</taxon>
        <taxon>Ranunculales</taxon>
        <taxon>Papaveraceae</taxon>
        <taxon>Papaveroideae</taxon>
        <taxon>Papaver</taxon>
    </lineage>
</organism>
<feature type="compositionally biased region" description="Basic and acidic residues" evidence="1">
    <location>
        <begin position="704"/>
        <end position="721"/>
    </location>
</feature>
<dbReference type="AlphaFoldDB" id="A0AA41VD45"/>
<evidence type="ECO:0000313" key="4">
    <source>
        <dbReference type="Proteomes" id="UP001177140"/>
    </source>
</evidence>
<dbReference type="InterPro" id="IPR041966">
    <property type="entry name" value="LOTUS-like"/>
</dbReference>
<dbReference type="InterPro" id="IPR021139">
    <property type="entry name" value="NYN"/>
</dbReference>
<feature type="domain" description="HTH OST-type" evidence="2">
    <location>
        <begin position="552"/>
        <end position="626"/>
    </location>
</feature>
<evidence type="ECO:0000256" key="1">
    <source>
        <dbReference type="SAM" id="MobiDB-lite"/>
    </source>
</evidence>
<dbReference type="Proteomes" id="UP001177140">
    <property type="component" value="Unassembled WGS sequence"/>
</dbReference>
<dbReference type="Gene3D" id="3.30.420.610">
    <property type="entry name" value="LOTUS domain-like"/>
    <property type="match status" value="2"/>
</dbReference>
<feature type="region of interest" description="Disordered" evidence="1">
    <location>
        <begin position="349"/>
        <end position="404"/>
    </location>
</feature>
<dbReference type="Pfam" id="PF14418">
    <property type="entry name" value="OHA"/>
    <property type="match status" value="1"/>
</dbReference>
<dbReference type="PANTHER" id="PTHR14379:SF6">
    <property type="entry name" value="EMB|CAB71880.1"/>
    <property type="match status" value="1"/>
</dbReference>
<dbReference type="Pfam" id="PF12872">
    <property type="entry name" value="OST-HTH"/>
    <property type="match status" value="2"/>
</dbReference>
<dbReference type="EMBL" id="JAJJMA010196955">
    <property type="protein sequence ID" value="MCL7039037.1"/>
    <property type="molecule type" value="Genomic_DNA"/>
</dbReference>
<protein>
    <recommendedName>
        <fullName evidence="2">HTH OST-type domain-containing protein</fullName>
    </recommendedName>
</protein>
<evidence type="ECO:0000313" key="3">
    <source>
        <dbReference type="EMBL" id="MCL7039037.1"/>
    </source>
</evidence>
<feature type="domain" description="HTH OST-type" evidence="2">
    <location>
        <begin position="130"/>
        <end position="201"/>
    </location>
</feature>
<feature type="region of interest" description="Disordered" evidence="1">
    <location>
        <begin position="218"/>
        <end position="268"/>
    </location>
</feature>
<name>A0AA41VD45_PAPNU</name>
<gene>
    <name evidence="3" type="ORF">MKW94_023847</name>
</gene>
<dbReference type="Pfam" id="PF01936">
    <property type="entry name" value="NYN"/>
    <property type="match status" value="1"/>
</dbReference>
<sequence length="797" mass="88263">MLTGHFLVDLVYWVSHNPPPAHLLLISGDRDFANVLHRLRMSNYNVLLACNDTPSDVLCSAASIMWCWNGLVRGEKLTGRHFNQPPDGTYSWYGHYKGLLEDPFPDTEKPSCSKLENCADTKSDAEHHTPPETLKDKICQIVDSYADGVDISLLGIELRSQVSMDKDFFGHKKLSNLLMSMPDLLKLEKKDGKIIVQSVRPKTDTLVHCDSNSLKGLQKSKNQRYQNRTADLSGSVGDTPADALVDPKKEEPPSITADEIGSGATLTSSKSLKEGLELSHLKENVVNPAEKSSTTFDVRETITPKVDSLESRSLHVDPSDTKSSGDDDKELGLFRKFVKWFKILIHGPQADQSHNKSGEDDSERKSKAENHETLSKNTGNADGKPGMVPSNIQANDKSGKDVTPKNTQAEYHELFSTSSFWDDIKIFLRSHKGASLINKSMSMTRLQIAEELQKKGPAVLKTLSGAAMIHLTHLLITEKKWLKHHSSQTPSSSSNVIHPRLSPNHDTNGLRAILSSKSVSRGSLPAHAERGVNHDKPVKQAQKPCQKSADQMLKDCQKLVVATLEKNPEGFSIGSIQDLFREKYGYSLKYQMLGHLKLASLLQTIPGVRIEGALVVPSEKFPRDFSVEKICGADNNIGKNNNKDVSISDSVWEELGPICCTKADGNVANDSDYNKKTKIEMSGAGVYKCDYDLSDAEFSDSDSEFTRKDFQERPQKGRNNEDSALIQTLDSWYTSKEGNDVGHSKNVSRIMDSEIEAGAGRTAKARKSFTFVEDKVENDKGKLIHSILGSIRKSEMK</sequence>
<dbReference type="GO" id="GO:0005777">
    <property type="term" value="C:peroxisome"/>
    <property type="evidence" value="ECO:0007669"/>
    <property type="project" value="InterPro"/>
</dbReference>
<dbReference type="CDD" id="cd08824">
    <property type="entry name" value="LOTUS"/>
    <property type="match status" value="2"/>
</dbReference>
<reference evidence="3" key="1">
    <citation type="submission" date="2022-03" db="EMBL/GenBank/DDBJ databases">
        <title>A functionally conserved STORR gene fusion in Papaver species that diverged 16.8 million years ago.</title>
        <authorList>
            <person name="Catania T."/>
        </authorList>
    </citation>
    <scope>NUCLEOTIDE SEQUENCE</scope>
    <source>
        <strain evidence="3">S-191538</strain>
    </source>
</reference>
<proteinExistence type="predicted"/>
<dbReference type="GO" id="GO:0004540">
    <property type="term" value="F:RNA nuclease activity"/>
    <property type="evidence" value="ECO:0007669"/>
    <property type="project" value="InterPro"/>
</dbReference>
<dbReference type="InterPro" id="IPR025605">
    <property type="entry name" value="OST-HTH/LOTUS_dom"/>
</dbReference>
<dbReference type="PROSITE" id="PS51644">
    <property type="entry name" value="HTH_OST"/>
    <property type="match status" value="2"/>
</dbReference>
<feature type="region of interest" description="Disordered" evidence="1">
    <location>
        <begin position="703"/>
        <end position="723"/>
    </location>
</feature>
<dbReference type="GO" id="GO:0010468">
    <property type="term" value="P:regulation of gene expression"/>
    <property type="evidence" value="ECO:0007669"/>
    <property type="project" value="InterPro"/>
</dbReference>
<feature type="compositionally biased region" description="Basic and acidic residues" evidence="1">
    <location>
        <begin position="353"/>
        <end position="374"/>
    </location>
</feature>
<dbReference type="PANTHER" id="PTHR14379">
    <property type="entry name" value="LIMKAIN B LKAP"/>
    <property type="match status" value="1"/>
</dbReference>
<evidence type="ECO:0000259" key="2">
    <source>
        <dbReference type="PROSITE" id="PS51644"/>
    </source>
</evidence>